<reference evidence="1" key="1">
    <citation type="submission" date="2021-02" db="EMBL/GenBank/DDBJ databases">
        <authorList>
            <person name="Dougan E. K."/>
            <person name="Rhodes N."/>
            <person name="Thang M."/>
            <person name="Chan C."/>
        </authorList>
    </citation>
    <scope>NUCLEOTIDE SEQUENCE</scope>
</reference>
<feature type="non-terminal residue" evidence="1">
    <location>
        <position position="1"/>
    </location>
</feature>
<dbReference type="AlphaFoldDB" id="A0A812Q3J1"/>
<proteinExistence type="predicted"/>
<dbReference type="OrthoDB" id="443123at2759"/>
<evidence type="ECO:0000313" key="2">
    <source>
        <dbReference type="Proteomes" id="UP000649617"/>
    </source>
</evidence>
<gene>
    <name evidence="1" type="ORF">SPIL2461_LOCUS9575</name>
</gene>
<dbReference type="EMBL" id="CAJNIZ010016857">
    <property type="protein sequence ID" value="CAE7390565.1"/>
    <property type="molecule type" value="Genomic_DNA"/>
</dbReference>
<comment type="caution">
    <text evidence="1">The sequence shown here is derived from an EMBL/GenBank/DDBJ whole genome shotgun (WGS) entry which is preliminary data.</text>
</comment>
<dbReference type="Proteomes" id="UP000649617">
    <property type="component" value="Unassembled WGS sequence"/>
</dbReference>
<evidence type="ECO:0000313" key="1">
    <source>
        <dbReference type="EMBL" id="CAE7390565.1"/>
    </source>
</evidence>
<keyword evidence="2" id="KW-1185">Reference proteome</keyword>
<name>A0A812Q3J1_SYMPI</name>
<sequence>MIYHADASRTKILTVIKWSFQSLSEGTYPFTDPWNNPFTKTYFPDRLALAGQRICGPYIGIFDGVQADLEFVKKIFCLQ</sequence>
<accession>A0A812Q3J1</accession>
<protein>
    <submittedName>
        <fullName evidence="1">Uncharacterized protein</fullName>
    </submittedName>
</protein>
<organism evidence="1 2">
    <name type="scientific">Symbiodinium pilosum</name>
    <name type="common">Dinoflagellate</name>
    <dbReference type="NCBI Taxonomy" id="2952"/>
    <lineage>
        <taxon>Eukaryota</taxon>
        <taxon>Sar</taxon>
        <taxon>Alveolata</taxon>
        <taxon>Dinophyceae</taxon>
        <taxon>Suessiales</taxon>
        <taxon>Symbiodiniaceae</taxon>
        <taxon>Symbiodinium</taxon>
    </lineage>
</organism>